<dbReference type="InterPro" id="IPR051731">
    <property type="entry name" value="DENND11/AVL9_GEFs"/>
</dbReference>
<feature type="compositionally biased region" description="Low complexity" evidence="2">
    <location>
        <begin position="216"/>
        <end position="226"/>
    </location>
</feature>
<feature type="compositionally biased region" description="Polar residues" evidence="2">
    <location>
        <begin position="119"/>
        <end position="140"/>
    </location>
</feature>
<accession>A0A0J9X4Z3</accession>
<feature type="domain" description="UDENN" evidence="3">
    <location>
        <begin position="3054"/>
        <end position="3509"/>
    </location>
</feature>
<feature type="region of interest" description="Disordered" evidence="2">
    <location>
        <begin position="848"/>
        <end position="873"/>
    </location>
</feature>
<dbReference type="Proteomes" id="UP000242525">
    <property type="component" value="Unassembled WGS sequence"/>
</dbReference>
<evidence type="ECO:0000313" key="4">
    <source>
        <dbReference type="EMBL" id="CDO52261.1"/>
    </source>
</evidence>
<feature type="region of interest" description="Disordered" evidence="2">
    <location>
        <begin position="2370"/>
        <end position="2445"/>
    </location>
</feature>
<feature type="compositionally biased region" description="Low complexity" evidence="2">
    <location>
        <begin position="1882"/>
        <end position="1892"/>
    </location>
</feature>
<feature type="compositionally biased region" description="Polar residues" evidence="2">
    <location>
        <begin position="2697"/>
        <end position="2706"/>
    </location>
</feature>
<dbReference type="InterPro" id="IPR043153">
    <property type="entry name" value="DENN_C"/>
</dbReference>
<feature type="region of interest" description="Disordered" evidence="2">
    <location>
        <begin position="903"/>
        <end position="932"/>
    </location>
</feature>
<feature type="compositionally biased region" description="Polar residues" evidence="2">
    <location>
        <begin position="1247"/>
        <end position="1256"/>
    </location>
</feature>
<dbReference type="EMBL" id="CCBN010000002">
    <property type="protein sequence ID" value="CDO52261.1"/>
    <property type="molecule type" value="Genomic_DNA"/>
</dbReference>
<evidence type="ECO:0000259" key="3">
    <source>
        <dbReference type="PROSITE" id="PS50211"/>
    </source>
</evidence>
<protein>
    <recommendedName>
        <fullName evidence="3">UDENN domain-containing protein</fullName>
    </recommendedName>
</protein>
<feature type="compositionally biased region" description="Polar residues" evidence="2">
    <location>
        <begin position="2082"/>
        <end position="2093"/>
    </location>
</feature>
<feature type="compositionally biased region" description="Polar residues" evidence="2">
    <location>
        <begin position="2860"/>
        <end position="2886"/>
    </location>
</feature>
<feature type="compositionally biased region" description="Polar residues" evidence="2">
    <location>
        <begin position="2575"/>
        <end position="2591"/>
    </location>
</feature>
<feature type="compositionally biased region" description="Polar residues" evidence="2">
    <location>
        <begin position="3541"/>
        <end position="3557"/>
    </location>
</feature>
<feature type="region of interest" description="Disordered" evidence="2">
    <location>
        <begin position="2467"/>
        <end position="2500"/>
    </location>
</feature>
<feature type="compositionally biased region" description="Acidic residues" evidence="2">
    <location>
        <begin position="2536"/>
        <end position="2552"/>
    </location>
</feature>
<dbReference type="GO" id="GO:0005737">
    <property type="term" value="C:cytoplasm"/>
    <property type="evidence" value="ECO:0007669"/>
    <property type="project" value="TreeGrafter"/>
</dbReference>
<comment type="similarity">
    <text evidence="1">Belongs to the AVL9 family.</text>
</comment>
<feature type="compositionally biased region" description="Basic and acidic residues" evidence="2">
    <location>
        <begin position="630"/>
        <end position="659"/>
    </location>
</feature>
<dbReference type="OrthoDB" id="26278at2759"/>
<feature type="region of interest" description="Disordered" evidence="2">
    <location>
        <begin position="1039"/>
        <end position="1072"/>
    </location>
</feature>
<feature type="region of interest" description="Disordered" evidence="2">
    <location>
        <begin position="539"/>
        <end position="593"/>
    </location>
</feature>
<gene>
    <name evidence="4" type="ORF">BN980_GECA02s08227g</name>
</gene>
<feature type="compositionally biased region" description="Basic and acidic residues" evidence="2">
    <location>
        <begin position="2319"/>
        <end position="2334"/>
    </location>
</feature>
<feature type="compositionally biased region" description="Low complexity" evidence="2">
    <location>
        <begin position="3667"/>
        <end position="3698"/>
    </location>
</feature>
<feature type="compositionally biased region" description="Polar residues" evidence="2">
    <location>
        <begin position="1708"/>
        <end position="1717"/>
    </location>
</feature>
<feature type="compositionally biased region" description="Polar residues" evidence="2">
    <location>
        <begin position="2257"/>
        <end position="2274"/>
    </location>
</feature>
<evidence type="ECO:0000256" key="2">
    <source>
        <dbReference type="SAM" id="MobiDB-lite"/>
    </source>
</evidence>
<feature type="compositionally biased region" description="Polar residues" evidence="2">
    <location>
        <begin position="2302"/>
        <end position="2318"/>
    </location>
</feature>
<feature type="compositionally biased region" description="Low complexity" evidence="2">
    <location>
        <begin position="1588"/>
        <end position="1599"/>
    </location>
</feature>
<feature type="compositionally biased region" description="Acidic residues" evidence="2">
    <location>
        <begin position="2631"/>
        <end position="2640"/>
    </location>
</feature>
<name>A0A0J9X4Z3_GEOCN</name>
<feature type="compositionally biased region" description="Polar residues" evidence="2">
    <location>
        <begin position="2205"/>
        <end position="2223"/>
    </location>
</feature>
<feature type="compositionally biased region" description="Acidic residues" evidence="2">
    <location>
        <begin position="1798"/>
        <end position="1809"/>
    </location>
</feature>
<feature type="compositionally biased region" description="Polar residues" evidence="2">
    <location>
        <begin position="2641"/>
        <end position="2664"/>
    </location>
</feature>
<feature type="compositionally biased region" description="Low complexity" evidence="2">
    <location>
        <begin position="188"/>
        <end position="202"/>
    </location>
</feature>
<dbReference type="PANTHER" id="PTHR31017">
    <property type="entry name" value="LATE SECRETORY PATHWAY PROTEIN AVL9-RELATED"/>
    <property type="match status" value="1"/>
</dbReference>
<feature type="compositionally biased region" description="Low complexity" evidence="2">
    <location>
        <begin position="1158"/>
        <end position="1171"/>
    </location>
</feature>
<keyword evidence="5" id="KW-1185">Reference proteome</keyword>
<feature type="compositionally biased region" description="Low complexity" evidence="2">
    <location>
        <begin position="2477"/>
        <end position="2487"/>
    </location>
</feature>
<feature type="region of interest" description="Disordered" evidence="2">
    <location>
        <begin position="1134"/>
        <end position="1271"/>
    </location>
</feature>
<sequence length="3723" mass="399370">MSDLNSPSLPSQKKKNGVLSLAARFEQQQDSAPPPPLSFKGRARKASVSSPFSSFASNSRESPRFPSSSAFLEKTNAFLKKPLTSPTQRKLNIPKTFSSGPDPEKPTLNKSLPGKLADLSTTTTFNENIHPTPRSASDDTQVGDDELPIIPEPNIDVNSDISEISNFTPTSRSLDPNSSEALEESKYSLENSVENSLVESVSGIEHEPSSKQAEPSLLSKSSHLSSPTIDSDLPVDQASEHVLESTSHSESLDRSIIQQTPALTDDHGSTDSHAAPQIIKDDLASLSASETVSKISNELHFDHSKDFEETLPAVNTIEDDLVSSPVVSQDTFVSESNVMEKENLPISEPVVGLEQNFDFSDAPSIDSETIMEDKKMYGLTENQSTFEDSDSAADVMASPIDSPQNFTSAISESSLPLVNQNISDTPLNFTETRESLSHIENTSNNNLSIESTNTMSNLQDKLEDSVPEPLLVSKPLVNEEFLQNAADSTFFEPTSEIADEPQPDFSKKVAEKIDLTATVSKSGDSTDLPVSDYRDIELDAESDTPRDSFESLRETEHLSQSSFVKKLSSAPTSPKNSSDMNESSSESEIEESVMTTSLGNVVPTTITGLADTANDLAIDTAASFGATDSVESKSEALTLADKDRVGEDTVPRHLNETEVPKSPVDSLSSNDSFASASESIVESSQHMVESSDRDQMSPKTTTNEAESDSVSKSTIIGTATAAAIGAAASVSLLDSSSKSASSEQEIELENESELPSTVNTVPVLSINDNVLGSPVSFTVSRDPFMSALETGFDGLQQSPLERSFENSEQSKNLEFDNAELEEEVDSVPVLASTVRNAHASPIYSARSPGAAIWTPAPPSTDSSPELEPWSPKEVHFSLPNSPLVATGLIEPAPLNDAEPLQLSDVEDSSSDQLLSTENQLNVSQTVENDPRSIDFASREIDNESKTDSLESSVIEQKNLVSIPDLNNLSDDDAAVEDFHREESPAANKDLEISEHTSSTNPFVLGGLAATTVAAATAAGVLHSEFKESIDSLTDSEFVGTMDSEPKENLDSLGSVSTDRNLDHSLPDLSNTMDEPVSTQLQIDESATELAQPESRELLLEQETFNVPQQETEKIAHIDDIASIEDSEAEVDALPINTAKSLEDNSSSPKSVSILEDGASSAAVATSGSISAHEANAHTILSPEPNSPKEFAPSQPTFNRVDSSPLSAARSPGAARWTPEPPSTGSSPQLEPWSPKEVKFSLPPSPTAAAQGSQQPTEGLLPDPLSAGEANLHSLSSSNDIAVLGTASLGVASAATVAKVIYDEHQPLAVSDEALETEEIDSHILAASRTVPSYLDLEHDRSDSSTQTHPVDDGAIPPIVQIPEGNVAASFAIQSPTEAARSPGAAIWTPAPSSTDSSPALEPWSPKEVQFSFPAPSNETSIEPLELSSVSREIEGANEKSLGMEVTEKLEADSTIHANEESDESDSENNVSISADKAILNASALGAVSVIGATAIAKALPSDEAAESPALESQYIEKSVPVEQVQLEQTTSSQSSHIKETSDFNSSETSNLEDSISISTEHHQIIESLPLDVGSPAVPHRSPGADVWTPAPSSTDSSPAIEPWSPKEVHFSLPNSPVLNDQSRSHFSSDLTDVPPTELMEPISLDESAEHVQANASLDESHKASETEYPATGEPFAVSVLHDEVTSSFVESTKDETEPVAKPEVEASDPNSHSSTDSFAVSGIAAGVVASVAAGVGASHVIKAQLENSDDEDNASIPPMTESSSISRAIDSPVQADICEPRMTPPTLTISDINGVAVTEEETDESDLETSDIINDHDVSPIQTDDFEDESSSHDDSSDQEEAATSSEKSSVEPLINERATAINQAIRFPDSVHRSPGASIWTPEPSSTESSPDLVPWSPKEVHFSLPNSPIVAAGAASASMSATVPGEIEPLVLAHNSSEAMDQTDSDLESVNEKLTSPKMTEDFDNSVTRETETSDSKSSNFGESSFALPIAAAAATAAAVVPAVLSSESEDSTVARDLVEGASTEDLAHFSGMEFASVDDNFKSNAMESEQAQDLAIVSNTEVSVMKDESISRDMEITSVPDQDSSNSVAPTSDILPSHAFNTMTPKLALRSPGADVWTPEPPSTDSSPAIEPWSPKEVQFSIPDSPVVNDADISKLSTEILPPLGSAVNDITTDAESESEFKDATFEQSTSPVSQPIHFDNETSSAPSASQNLVTPSSPRSFLEEPMSVSEISSDSESDEEFKFSAAPTDKNEQTVSTPRNFSDFEASSSAAPAREFSIPASELYKDVGVFIPSDPEQNDQFVSRSYPSEPSFSTQRDDAENRNEQQETHENSFGGFQTIAPLALGASALGAGALLGSALPVDSVNSLNTNFTSESTSTLTVSDSLEGGSSNASFVSSVDKSPAAFSEVLAPQHRHSPSRSVSDESFVSVPEDQGDDNRLSMASSVNILESFVAESTQVMEDYPDFAPQSPIESVSSTRSLESSPGDGNVTASLLDPVPRTVIDSHMGVQKSGFETQTINISASIPDLSSIQPEDDPLNSDSDCDDEKEEVNANSNNLPMESLFDRSKFVASETSDIRSSTPIDTSDLSYGKNEPLPGSAIPAQDSSLKSLFTFNETASAASSQPDVESYDEIDNNQDVDSNSDISDESSVIEQSPIQSKVTKTEINDFPEDNQVSTRGWEQENTDSDSDSDSEPVTVSQIPIQTEFVEKDVQDSSQVAPILVPETETEDHLEESSLTSESDSVVITKTPSHRSIGDHEGDEELQEKPASLPKAVNEEKPEESQFDFRDSDGDFDATPVYKAYGSPMEVTNPAELVESSVWDKALDGESHANAVSGENSFFDFAETTVRSDNSFLATSEVNSGSPETPRSQVSFSSPTKTPAATTEDFESSVHQETEKAILQTRSVSNSTDTSLEDDWFALSKAEAPVIPASPEAPLPRSPDETFTFPSLNKPLPSIAAPVPEVDTHKSFADTLERDDIGLTRDINASNSTTSLSESIVLVDPKDKPLPSLAPSALLPDADVKSRRSPSVTLTPIVKETESVVKDEGNIIFAVCVVGFHHAHGPQVEYWKGCDGDQSKLWPDLPFQSLPDGSHSREENFCYFTLPYDTVNKTAPLVVPTRNKEGEIIEDVSDMDSATTLFGISCNRQISADDLKEKPADVTRSTVHKSVVVIARKPIFGPIREKLAVITRAFFEQGDFSDLSLIDNLYDNLNVMFDTQLDENDMYVGMSLRELIFHMKNNVLVLFKALLLEKKIIFYSKNTENLCSSQFSLVSLVPALLEHLEDSCSPLLHKYEDTVKKPLSLKSSDRNSLLRFMGLPLQPFSEGGMFNPYLPLQQFNKVNAPETKYFLVGSTNSLIVESCECDLVVKFDQGIVEFKDNNLKKALALSTNDKKWMDYITQSVVETWDPKDPWKPKGLGFHGSEDFVRQQFEDYIMGFMSSVKYDEFLSRFSNQPPKMMMLREVDGNPVKLFSQTWVQEWKKTNNYRIFSKLTDDEIFDIVEPKHMAMTLMPPKETHQRSASTLSQISFFSSKSDESKTQQQAGGATSPASTKTWGSFLWRKPGTPSSPTSPPSVRDEGLYPGRLRANTVSTNHSVHTLEPIMSNGSEDALDTDSSPSAKSASSIPPPAAPAPTTTASQAASARRTASAGGFLTGWSSFWGSRKPAAAPAAADSADTVPAVTTTPPAATSPTEAPAGADGLASPLPHPALQSPKSVDNPAN</sequence>
<dbReference type="InterPro" id="IPR018307">
    <property type="entry name" value="ABL9/DENND6_dom"/>
</dbReference>
<dbReference type="InterPro" id="IPR037516">
    <property type="entry name" value="Tripartite_DENN"/>
</dbReference>
<comment type="caution">
    <text evidence="4">The sequence shown here is derived from an EMBL/GenBank/DDBJ whole genome shotgun (WGS) entry which is preliminary data.</text>
</comment>
<feature type="compositionally biased region" description="Basic and acidic residues" evidence="2">
    <location>
        <begin position="2778"/>
        <end position="2794"/>
    </location>
</feature>
<feature type="region of interest" description="Disordered" evidence="2">
    <location>
        <begin position="2114"/>
        <end position="2135"/>
    </location>
</feature>
<feature type="compositionally biased region" description="Polar residues" evidence="2">
    <location>
        <begin position="558"/>
        <end position="581"/>
    </location>
</feature>
<feature type="compositionally biased region" description="Polar residues" evidence="2">
    <location>
        <begin position="1137"/>
        <end position="1150"/>
    </location>
</feature>
<feature type="region of interest" description="Disordered" evidence="2">
    <location>
        <begin position="1"/>
        <end position="276"/>
    </location>
</feature>
<feature type="compositionally biased region" description="Polar residues" evidence="2">
    <location>
        <begin position="1542"/>
        <end position="1554"/>
    </location>
</feature>
<feature type="region of interest" description="Disordered" evidence="2">
    <location>
        <begin position="626"/>
        <end position="711"/>
    </location>
</feature>
<feature type="compositionally biased region" description="Polar residues" evidence="2">
    <location>
        <begin position="2370"/>
        <end position="2403"/>
    </location>
</feature>
<feature type="region of interest" description="Disordered" evidence="2">
    <location>
        <begin position="2293"/>
        <end position="2338"/>
    </location>
</feature>
<evidence type="ECO:0000256" key="1">
    <source>
        <dbReference type="ARBA" id="ARBA00038178"/>
    </source>
</evidence>
<feature type="compositionally biased region" description="Polar residues" evidence="2">
    <location>
        <begin position="697"/>
        <end position="711"/>
    </location>
</feature>
<feature type="compositionally biased region" description="Polar residues" evidence="2">
    <location>
        <begin position="1193"/>
        <end position="1205"/>
    </location>
</feature>
<feature type="compositionally biased region" description="Low complexity" evidence="2">
    <location>
        <begin position="3634"/>
        <end position="3649"/>
    </location>
</feature>
<feature type="region of interest" description="Disordered" evidence="2">
    <location>
        <begin position="3533"/>
        <end position="3649"/>
    </location>
</feature>
<dbReference type="Gene3D" id="3.40.50.11500">
    <property type="match status" value="1"/>
</dbReference>
<proteinExistence type="inferred from homology"/>
<feature type="compositionally biased region" description="Polar residues" evidence="2">
    <location>
        <begin position="2516"/>
        <end position="2535"/>
    </location>
</feature>
<feature type="compositionally biased region" description="Polar residues" evidence="2">
    <location>
        <begin position="1525"/>
        <end position="1535"/>
    </location>
</feature>
<feature type="region of interest" description="Disordered" evidence="2">
    <location>
        <begin position="2168"/>
        <end position="2276"/>
    </location>
</feature>
<feature type="compositionally biased region" description="Polar residues" evidence="2">
    <location>
        <begin position="84"/>
        <end position="99"/>
    </location>
</feature>
<feature type="region of interest" description="Disordered" evidence="2">
    <location>
        <begin position="1380"/>
        <end position="1403"/>
    </location>
</feature>
<feature type="compositionally biased region" description="Polar residues" evidence="2">
    <location>
        <begin position="3714"/>
        <end position="3723"/>
    </location>
</feature>
<feature type="region of interest" description="Disordered" evidence="2">
    <location>
        <begin position="2515"/>
        <end position="2607"/>
    </location>
</feature>
<feature type="compositionally biased region" description="Acidic residues" evidence="2">
    <location>
        <begin position="2686"/>
        <end position="2696"/>
    </location>
</feature>
<feature type="region of interest" description="Disordered" evidence="2">
    <location>
        <begin position="1573"/>
        <end position="1717"/>
    </location>
</feature>
<evidence type="ECO:0000313" key="5">
    <source>
        <dbReference type="Proteomes" id="UP000242525"/>
    </source>
</evidence>
<feature type="compositionally biased region" description="Polar residues" evidence="2">
    <location>
        <begin position="156"/>
        <end position="180"/>
    </location>
</feature>
<feature type="compositionally biased region" description="Polar residues" evidence="2">
    <location>
        <begin position="1"/>
        <end position="11"/>
    </location>
</feature>
<feature type="region of interest" description="Disordered" evidence="2">
    <location>
        <begin position="3665"/>
        <end position="3723"/>
    </location>
</feature>
<feature type="region of interest" description="Disordered" evidence="2">
    <location>
        <begin position="2080"/>
        <end position="2100"/>
    </location>
</feature>
<feature type="compositionally biased region" description="Basic and acidic residues" evidence="2">
    <location>
        <begin position="1691"/>
        <end position="1704"/>
    </location>
</feature>
<dbReference type="PROSITE" id="PS50211">
    <property type="entry name" value="DENN"/>
    <property type="match status" value="1"/>
</dbReference>
<dbReference type="PANTHER" id="PTHR31017:SF1">
    <property type="entry name" value="LATE SECRETORY PATHWAY PROTEIN AVL9 HOMOLOG"/>
    <property type="match status" value="1"/>
</dbReference>
<feature type="region of interest" description="Disordered" evidence="2">
    <location>
        <begin position="1521"/>
        <end position="1554"/>
    </location>
</feature>
<feature type="compositionally biased region" description="Low complexity" evidence="2">
    <location>
        <begin position="1388"/>
        <end position="1399"/>
    </location>
</feature>
<dbReference type="Pfam" id="PF09794">
    <property type="entry name" value="Avl9"/>
    <property type="match status" value="1"/>
</dbReference>
<reference evidence="4" key="1">
    <citation type="submission" date="2014-03" db="EMBL/GenBank/DDBJ databases">
        <authorList>
            <person name="Casaregola S."/>
        </authorList>
    </citation>
    <scope>NUCLEOTIDE SEQUENCE [LARGE SCALE GENOMIC DNA]</scope>
    <source>
        <strain evidence="4">CLIB 918</strain>
    </source>
</reference>
<feature type="region of interest" description="Disordered" evidence="2">
    <location>
        <begin position="2860"/>
        <end position="2913"/>
    </location>
</feature>
<feature type="region of interest" description="Disordered" evidence="2">
    <location>
        <begin position="1744"/>
        <end position="1895"/>
    </location>
</feature>
<feature type="compositionally biased region" description="Polar residues" evidence="2">
    <location>
        <begin position="910"/>
        <end position="927"/>
    </location>
</feature>
<feature type="compositionally biased region" description="Low complexity" evidence="2">
    <location>
        <begin position="46"/>
        <end position="60"/>
    </location>
</feature>
<organism evidence="4 5">
    <name type="scientific">Geotrichum candidum</name>
    <name type="common">Oospora lactis</name>
    <name type="synonym">Dipodascus geotrichum</name>
    <dbReference type="NCBI Taxonomy" id="1173061"/>
    <lineage>
        <taxon>Eukaryota</taxon>
        <taxon>Fungi</taxon>
        <taxon>Dikarya</taxon>
        <taxon>Ascomycota</taxon>
        <taxon>Saccharomycotina</taxon>
        <taxon>Dipodascomycetes</taxon>
        <taxon>Dipodascales</taxon>
        <taxon>Dipodascaceae</taxon>
        <taxon>Geotrichum</taxon>
    </lineage>
</organism>
<feature type="compositionally biased region" description="Basic and acidic residues" evidence="2">
    <location>
        <begin position="539"/>
        <end position="557"/>
    </location>
</feature>
<feature type="region of interest" description="Disordered" evidence="2">
    <location>
        <begin position="2620"/>
        <end position="2802"/>
    </location>
</feature>
<feature type="compositionally biased region" description="Polar residues" evidence="2">
    <location>
        <begin position="2620"/>
        <end position="2629"/>
    </location>
</feature>
<feature type="region of interest" description="Disordered" evidence="2">
    <location>
        <begin position="1938"/>
        <end position="1984"/>
    </location>
</feature>
<feature type="compositionally biased region" description="Polar residues" evidence="2">
    <location>
        <begin position="1612"/>
        <end position="1630"/>
    </location>
</feature>
<feature type="compositionally biased region" description="Low complexity" evidence="2">
    <location>
        <begin position="665"/>
        <end position="679"/>
    </location>
</feature>
<feature type="compositionally biased region" description="Low complexity" evidence="2">
    <location>
        <begin position="3617"/>
        <end position="3626"/>
    </location>
</feature>